<keyword evidence="4" id="KW-1185">Reference proteome</keyword>
<dbReference type="InterPro" id="IPR006224">
    <property type="entry name" value="PsdUridine_synth_RluA-like_CS"/>
</dbReference>
<dbReference type="OrthoDB" id="424794at2759"/>
<evidence type="ECO:0000313" key="4">
    <source>
        <dbReference type="Proteomes" id="UP000291116"/>
    </source>
</evidence>
<dbReference type="Gene3D" id="3.30.2350.10">
    <property type="entry name" value="Pseudouridine synthase"/>
    <property type="match status" value="1"/>
</dbReference>
<gene>
    <name evidence="3" type="ORF">PSNMU_V1.4_AUG-EV-PASAV3_0118830</name>
</gene>
<protein>
    <recommendedName>
        <fullName evidence="2">Pseudouridine synthase RsuA/RluA-like domain-containing protein</fullName>
    </recommendedName>
</protein>
<dbReference type="InterPro" id="IPR006145">
    <property type="entry name" value="PsdUridine_synth_RsuA/RluA"/>
</dbReference>
<dbReference type="PROSITE" id="PS01129">
    <property type="entry name" value="PSI_RLU"/>
    <property type="match status" value="1"/>
</dbReference>
<organism evidence="3 4">
    <name type="scientific">Pseudo-nitzschia multistriata</name>
    <dbReference type="NCBI Taxonomy" id="183589"/>
    <lineage>
        <taxon>Eukaryota</taxon>
        <taxon>Sar</taxon>
        <taxon>Stramenopiles</taxon>
        <taxon>Ochrophyta</taxon>
        <taxon>Bacillariophyta</taxon>
        <taxon>Bacillariophyceae</taxon>
        <taxon>Bacillariophycidae</taxon>
        <taxon>Bacillariales</taxon>
        <taxon>Bacillariaceae</taxon>
        <taxon>Pseudo-nitzschia</taxon>
    </lineage>
</organism>
<dbReference type="EMBL" id="CAACVS010000663">
    <property type="protein sequence ID" value="VEU44749.1"/>
    <property type="molecule type" value="Genomic_DNA"/>
</dbReference>
<dbReference type="CDD" id="cd02869">
    <property type="entry name" value="PseudoU_synth_RluA_like"/>
    <property type="match status" value="1"/>
</dbReference>
<dbReference type="GO" id="GO:0009982">
    <property type="term" value="F:pseudouridine synthase activity"/>
    <property type="evidence" value="ECO:0007669"/>
    <property type="project" value="InterPro"/>
</dbReference>
<comment type="similarity">
    <text evidence="1">Belongs to the pseudouridine synthase RluA family.</text>
</comment>
<dbReference type="GO" id="GO:0000455">
    <property type="term" value="P:enzyme-directed rRNA pseudouridine synthesis"/>
    <property type="evidence" value="ECO:0007669"/>
    <property type="project" value="TreeGrafter"/>
</dbReference>
<dbReference type="SUPFAM" id="SSF55120">
    <property type="entry name" value="Pseudouridine synthase"/>
    <property type="match status" value="1"/>
</dbReference>
<proteinExistence type="inferred from homology"/>
<accession>A0A448ZRS5</accession>
<dbReference type="InterPro" id="IPR050188">
    <property type="entry name" value="RluA_PseudoU_synthase"/>
</dbReference>
<name>A0A448ZRS5_9STRA</name>
<sequence>MHGGCYPGFDTTKPKFDLPVLYEDSHCAIVNKPAGIVCYSQRDDNHGVMTVRHALPFVLKPPKRGTAGIYLRPVGVHRLDKPTSGLLVVAKTKPALVNLSKQFEDRRVKKTYTAVVNGIPEEPIETSITSEEALNLGIDIGDGDQASKWQLIDHALDKKSAVTVWKPLNYTKSLKAKDTTLTLVELKPKTGRYHQLRRHMSWVRGCPLVGDVSYDGGGEATSLRGRGLFLCSNRIRLEHPYYNTIEGRTEWEGLPEQQKWANGTLVLSEDGTTVEVHASIDLPNKFETFLATERRRYEKFGDDVA</sequence>
<evidence type="ECO:0000256" key="1">
    <source>
        <dbReference type="ARBA" id="ARBA00010876"/>
    </source>
</evidence>
<dbReference type="GO" id="GO:0003723">
    <property type="term" value="F:RNA binding"/>
    <property type="evidence" value="ECO:0007669"/>
    <property type="project" value="InterPro"/>
</dbReference>
<dbReference type="Pfam" id="PF00849">
    <property type="entry name" value="PseudoU_synth_2"/>
    <property type="match status" value="1"/>
</dbReference>
<dbReference type="Proteomes" id="UP000291116">
    <property type="component" value="Unassembled WGS sequence"/>
</dbReference>
<dbReference type="InterPro" id="IPR020103">
    <property type="entry name" value="PsdUridine_synth_cat_dom_sf"/>
</dbReference>
<reference evidence="3 4" key="1">
    <citation type="submission" date="2019-01" db="EMBL/GenBank/DDBJ databases">
        <authorList>
            <person name="Ferrante I. M."/>
        </authorList>
    </citation>
    <scope>NUCLEOTIDE SEQUENCE [LARGE SCALE GENOMIC DNA]</scope>
    <source>
        <strain evidence="3 4">B856</strain>
    </source>
</reference>
<dbReference type="PANTHER" id="PTHR21600:SF87">
    <property type="entry name" value="RNA PSEUDOURIDYLATE SYNTHASE DOMAIN-CONTAINING PROTEIN 1"/>
    <property type="match status" value="1"/>
</dbReference>
<evidence type="ECO:0000313" key="3">
    <source>
        <dbReference type="EMBL" id="VEU44749.1"/>
    </source>
</evidence>
<evidence type="ECO:0000259" key="2">
    <source>
        <dbReference type="Pfam" id="PF00849"/>
    </source>
</evidence>
<dbReference type="AlphaFoldDB" id="A0A448ZRS5"/>
<feature type="domain" description="Pseudouridine synthase RsuA/RluA-like" evidence="2">
    <location>
        <begin position="27"/>
        <end position="201"/>
    </location>
</feature>
<dbReference type="PANTHER" id="PTHR21600">
    <property type="entry name" value="MITOCHONDRIAL RNA PSEUDOURIDINE SYNTHASE"/>
    <property type="match status" value="1"/>
</dbReference>